<evidence type="ECO:0000313" key="4">
    <source>
        <dbReference type="WBParaSite" id="GPUH_0001850201-mRNA-1"/>
    </source>
</evidence>
<evidence type="ECO:0000256" key="1">
    <source>
        <dbReference type="SAM" id="SignalP"/>
    </source>
</evidence>
<accession>A0A183EBY6</accession>
<reference evidence="4" key="1">
    <citation type="submission" date="2016-06" db="UniProtKB">
        <authorList>
            <consortium name="WormBaseParasite"/>
        </authorList>
    </citation>
    <scope>IDENTIFICATION</scope>
</reference>
<dbReference type="Proteomes" id="UP000271098">
    <property type="component" value="Unassembled WGS sequence"/>
</dbReference>
<protein>
    <submittedName>
        <fullName evidence="4">Secreted protein</fullName>
    </submittedName>
</protein>
<organism evidence="4">
    <name type="scientific">Gongylonema pulchrum</name>
    <dbReference type="NCBI Taxonomy" id="637853"/>
    <lineage>
        <taxon>Eukaryota</taxon>
        <taxon>Metazoa</taxon>
        <taxon>Ecdysozoa</taxon>
        <taxon>Nematoda</taxon>
        <taxon>Chromadorea</taxon>
        <taxon>Rhabditida</taxon>
        <taxon>Spirurina</taxon>
        <taxon>Spiruromorpha</taxon>
        <taxon>Spiruroidea</taxon>
        <taxon>Gongylonematidae</taxon>
        <taxon>Gongylonema</taxon>
    </lineage>
</organism>
<dbReference type="AlphaFoldDB" id="A0A183EBY6"/>
<evidence type="ECO:0000313" key="2">
    <source>
        <dbReference type="EMBL" id="VDN31833.1"/>
    </source>
</evidence>
<keyword evidence="3" id="KW-1185">Reference proteome</keyword>
<feature type="chain" id="PRO_5043139113" evidence="1">
    <location>
        <begin position="19"/>
        <end position="72"/>
    </location>
</feature>
<sequence length="72" mass="7783">MFFALSFLSLLEAEHARGGVCFKVSTRESKITVAKPAMTCSSILAGSHIAPRITIADDEKFDKKQLTAEAVP</sequence>
<reference evidence="2 3" key="2">
    <citation type="submission" date="2018-11" db="EMBL/GenBank/DDBJ databases">
        <authorList>
            <consortium name="Pathogen Informatics"/>
        </authorList>
    </citation>
    <scope>NUCLEOTIDE SEQUENCE [LARGE SCALE GENOMIC DNA]</scope>
</reference>
<keyword evidence="1" id="KW-0732">Signal</keyword>
<proteinExistence type="predicted"/>
<name>A0A183EBY6_9BILA</name>
<evidence type="ECO:0000313" key="3">
    <source>
        <dbReference type="Proteomes" id="UP000271098"/>
    </source>
</evidence>
<dbReference type="WBParaSite" id="GPUH_0001850201-mRNA-1">
    <property type="protein sequence ID" value="GPUH_0001850201-mRNA-1"/>
    <property type="gene ID" value="GPUH_0001850201"/>
</dbReference>
<dbReference type="EMBL" id="UYRT01086837">
    <property type="protein sequence ID" value="VDN31833.1"/>
    <property type="molecule type" value="Genomic_DNA"/>
</dbReference>
<gene>
    <name evidence="2" type="ORF">GPUH_LOCUS18475</name>
</gene>
<feature type="signal peptide" evidence="1">
    <location>
        <begin position="1"/>
        <end position="18"/>
    </location>
</feature>